<comment type="subcellular location">
    <subcellularLocation>
        <location evidence="1">Membrane</location>
        <topology evidence="1">Multi-pass membrane protein</topology>
    </subcellularLocation>
</comment>
<evidence type="ECO:0000256" key="6">
    <source>
        <dbReference type="SAM" id="Phobius"/>
    </source>
</evidence>
<proteinExistence type="inferred from homology"/>
<name>A0A9W4GCX2_BLUGR</name>
<feature type="transmembrane region" description="Helical" evidence="6">
    <location>
        <begin position="222"/>
        <end position="246"/>
    </location>
</feature>
<feature type="transmembrane region" description="Helical" evidence="6">
    <location>
        <begin position="175"/>
        <end position="201"/>
    </location>
</feature>
<evidence type="ECO:0000313" key="8">
    <source>
        <dbReference type="Proteomes" id="UP000683417"/>
    </source>
</evidence>
<dbReference type="InterPro" id="IPR002794">
    <property type="entry name" value="DUF92_TMEM19"/>
</dbReference>
<dbReference type="PANTHER" id="PTHR13353">
    <property type="entry name" value="TRANSMEMBRANE PROTEIN 19"/>
    <property type="match status" value="1"/>
</dbReference>
<dbReference type="PANTHER" id="PTHR13353:SF5">
    <property type="entry name" value="TRANSMEMBRANE PROTEIN 19"/>
    <property type="match status" value="1"/>
</dbReference>
<gene>
    <name evidence="7" type="ORF">BGTH12_LOCUS1181</name>
</gene>
<dbReference type="GO" id="GO:0016020">
    <property type="term" value="C:membrane"/>
    <property type="evidence" value="ECO:0007669"/>
    <property type="project" value="UniProtKB-SubCell"/>
</dbReference>
<keyword evidence="4 6" id="KW-1133">Transmembrane helix</keyword>
<evidence type="ECO:0000256" key="3">
    <source>
        <dbReference type="ARBA" id="ARBA00022692"/>
    </source>
</evidence>
<feature type="transmembrane region" description="Helical" evidence="6">
    <location>
        <begin position="43"/>
        <end position="61"/>
    </location>
</feature>
<dbReference type="Proteomes" id="UP000683417">
    <property type="component" value="Unassembled WGS sequence"/>
</dbReference>
<comment type="similarity">
    <text evidence="2">Belongs to the TMEM19 family.</text>
</comment>
<organism evidence="7 8">
    <name type="scientific">Blumeria graminis f. sp. triticale</name>
    <dbReference type="NCBI Taxonomy" id="1689686"/>
    <lineage>
        <taxon>Eukaryota</taxon>
        <taxon>Fungi</taxon>
        <taxon>Dikarya</taxon>
        <taxon>Ascomycota</taxon>
        <taxon>Pezizomycotina</taxon>
        <taxon>Leotiomycetes</taxon>
        <taxon>Erysiphales</taxon>
        <taxon>Erysiphaceae</taxon>
        <taxon>Blumeria</taxon>
    </lineage>
</organism>
<sequence>MKAIISVPITLIMVYRAWSHASLTPAGIVAAALTAAIHALHPWNLPFALLVIFFLAGTRVTKVNHEFKSKLTILESVKSGAGVGRTHIQVFANSGVASVLTLLHTYFLSQNNPTTSPNKCLPWPTDLLTLGIIANYAAVAADTFSSELGILSKSQPRLITSWNLRKVPPGSNGGITLLGIASGFLGSFIISTASIALLPLCHYMHKEAGKEIPTGWSQINKLKFIIAMTMWGTMGSILDSVLGGLLQRTVVDAKSGKVIESVGGLSVDVVAQMKTRPVPESTKPYRKEFTEPEISGPGVSIWDSAKALQGKRGQKPEIKEKKLSQAPGRLVTSGSLALLDNNQVNLLMALTMSVGAMLLGRIFGDIPVSI</sequence>
<dbReference type="Pfam" id="PF01940">
    <property type="entry name" value="DUF92"/>
    <property type="match status" value="1"/>
</dbReference>
<evidence type="ECO:0000313" key="7">
    <source>
        <dbReference type="EMBL" id="CAD6499823.1"/>
    </source>
</evidence>
<keyword evidence="5 6" id="KW-0472">Membrane</keyword>
<accession>A0A9W4GCX2</accession>
<evidence type="ECO:0000256" key="2">
    <source>
        <dbReference type="ARBA" id="ARBA00009012"/>
    </source>
</evidence>
<evidence type="ECO:0000256" key="5">
    <source>
        <dbReference type="ARBA" id="ARBA00023136"/>
    </source>
</evidence>
<dbReference type="EMBL" id="CAJHIT010000002">
    <property type="protein sequence ID" value="CAD6499823.1"/>
    <property type="molecule type" value="Genomic_DNA"/>
</dbReference>
<evidence type="ECO:0000256" key="1">
    <source>
        <dbReference type="ARBA" id="ARBA00004141"/>
    </source>
</evidence>
<evidence type="ECO:0000256" key="4">
    <source>
        <dbReference type="ARBA" id="ARBA00022989"/>
    </source>
</evidence>
<protein>
    <submittedName>
        <fullName evidence="7">BgTH12-03929</fullName>
    </submittedName>
</protein>
<keyword evidence="3 6" id="KW-0812">Transmembrane</keyword>
<dbReference type="AlphaFoldDB" id="A0A9W4GCX2"/>
<reference evidence="7" key="1">
    <citation type="submission" date="2020-10" db="EMBL/GenBank/DDBJ databases">
        <authorList>
            <person name="Muller C M."/>
        </authorList>
    </citation>
    <scope>NUCLEOTIDE SEQUENCE</scope>
    <source>
        <strain evidence="7">THUN-12</strain>
    </source>
</reference>
<comment type="caution">
    <text evidence="7">The sequence shown here is derived from an EMBL/GenBank/DDBJ whole genome shotgun (WGS) entry which is preliminary data.</text>
</comment>